<name>A0A0B0DE45_9MICC</name>
<dbReference type="RefSeq" id="WP_035965282.1">
    <property type="nucleotide sequence ID" value="NZ_JROM01000055.1"/>
</dbReference>
<dbReference type="AlphaFoldDB" id="A0A0B0DE45"/>
<protein>
    <submittedName>
        <fullName evidence="1">Uncharacterized protein</fullName>
    </submittedName>
</protein>
<dbReference type="Pfam" id="PF20060">
    <property type="entry name" value="DUF6459"/>
    <property type="match status" value="1"/>
</dbReference>
<reference evidence="1 2" key="1">
    <citation type="submission" date="2014-09" db="EMBL/GenBank/DDBJ databases">
        <title>High-quality draft genome sequence of Kocuria marina SO9-6, an actinobacterium isolated from a copper mine.</title>
        <authorList>
            <person name="Castro D.B."/>
            <person name="Pereira L.B."/>
            <person name="Silva M.V."/>
            <person name="Silva B.P."/>
            <person name="Zanardi B.R."/>
            <person name="Carlos C."/>
            <person name="Belgini D.R."/>
            <person name="Limache E.G."/>
            <person name="Lacerda G.V."/>
            <person name="Nery M.B."/>
            <person name="Gomes M.B."/>
            <person name="Souza S."/>
            <person name="Silva T.M."/>
            <person name="Rodrigues V.D."/>
            <person name="Paulino L.C."/>
            <person name="Vicentini R."/>
            <person name="Ferraz L.F."/>
            <person name="Ottoboni L.M."/>
        </authorList>
    </citation>
    <scope>NUCLEOTIDE SEQUENCE [LARGE SCALE GENOMIC DNA]</scope>
    <source>
        <strain evidence="1 2">SO9-6</strain>
    </source>
</reference>
<comment type="caution">
    <text evidence="1">The sequence shown here is derived from an EMBL/GenBank/DDBJ whole genome shotgun (WGS) entry which is preliminary data.</text>
</comment>
<gene>
    <name evidence="1" type="ORF">AS25_11595</name>
</gene>
<accession>A0A0B0DE45</accession>
<dbReference type="Proteomes" id="UP000030664">
    <property type="component" value="Unassembled WGS sequence"/>
</dbReference>
<dbReference type="eggNOG" id="ENOG50332RH">
    <property type="taxonomic scope" value="Bacteria"/>
</dbReference>
<dbReference type="InterPro" id="IPR045596">
    <property type="entry name" value="DUF6459"/>
</dbReference>
<evidence type="ECO:0000313" key="2">
    <source>
        <dbReference type="Proteomes" id="UP000030664"/>
    </source>
</evidence>
<evidence type="ECO:0000313" key="1">
    <source>
        <dbReference type="EMBL" id="KHE73539.1"/>
    </source>
</evidence>
<organism evidence="1 2">
    <name type="scientific">Kocuria marina</name>
    <dbReference type="NCBI Taxonomy" id="223184"/>
    <lineage>
        <taxon>Bacteria</taxon>
        <taxon>Bacillati</taxon>
        <taxon>Actinomycetota</taxon>
        <taxon>Actinomycetes</taxon>
        <taxon>Micrococcales</taxon>
        <taxon>Micrococcaceae</taxon>
        <taxon>Kocuria</taxon>
    </lineage>
</organism>
<dbReference type="EMBL" id="JROM01000055">
    <property type="protein sequence ID" value="KHE73539.1"/>
    <property type="molecule type" value="Genomic_DNA"/>
</dbReference>
<dbReference type="STRING" id="223184.AS25_11595"/>
<sequence length="149" mass="16589">MSIAVPESAPRTPAGGYTWRQDRTAAALTGKNEMERVGAIARSIGQAAVEILAGTRPATQLSRWTEPDVVERFTQRAAMLKLVQEQCPDRRAVFEVHRAARIRRIRVCSPAPGCYEASLVVEESTRARAVALRIERIARQWRVTHLEVG</sequence>
<proteinExistence type="predicted"/>